<name>A0A9D1DHI2_9FIRM</name>
<dbReference type="Proteomes" id="UP000824239">
    <property type="component" value="Unassembled WGS sequence"/>
</dbReference>
<protein>
    <submittedName>
        <fullName evidence="2">DUF4830 domain-containing protein</fullName>
    </submittedName>
</protein>
<evidence type="ECO:0000313" key="3">
    <source>
        <dbReference type="Proteomes" id="UP000824239"/>
    </source>
</evidence>
<evidence type="ECO:0000259" key="1">
    <source>
        <dbReference type="Pfam" id="PF16112"/>
    </source>
</evidence>
<dbReference type="InterPro" id="IPR032257">
    <property type="entry name" value="DUF4830"/>
</dbReference>
<evidence type="ECO:0000313" key="2">
    <source>
        <dbReference type="EMBL" id="HIR50719.1"/>
    </source>
</evidence>
<reference evidence="2" key="1">
    <citation type="submission" date="2020-10" db="EMBL/GenBank/DDBJ databases">
        <authorList>
            <person name="Gilroy R."/>
        </authorList>
    </citation>
    <scope>NUCLEOTIDE SEQUENCE</scope>
    <source>
        <strain evidence="2">ChiBcec15-4380</strain>
    </source>
</reference>
<proteinExistence type="predicted"/>
<gene>
    <name evidence="2" type="ORF">IAA53_05460</name>
</gene>
<dbReference type="Pfam" id="PF16112">
    <property type="entry name" value="DUF4830"/>
    <property type="match status" value="1"/>
</dbReference>
<comment type="caution">
    <text evidence="2">The sequence shown here is derived from an EMBL/GenBank/DDBJ whole genome shotgun (WGS) entry which is preliminary data.</text>
</comment>
<dbReference type="AlphaFoldDB" id="A0A9D1DHI2"/>
<feature type="domain" description="DUF4830" evidence="1">
    <location>
        <begin position="62"/>
        <end position="145"/>
    </location>
</feature>
<sequence>MVIMSARVSKRKVLTGLIVAVGVVLLLVFLLGKAGETPAAAATEPSATAEIDAGTNDGRIAFLQSFGWEVSETPTETQEVKIPQEFNNVFTRYNQLQQSQNYDLAPYAGKTVKRYVYAVTNYPDGAQDWYATVLVQGGEVIGGDVSSTRQGGKMHGFAMPEGT</sequence>
<reference evidence="2" key="2">
    <citation type="journal article" date="2021" name="PeerJ">
        <title>Extensive microbial diversity within the chicken gut microbiome revealed by metagenomics and culture.</title>
        <authorList>
            <person name="Gilroy R."/>
            <person name="Ravi A."/>
            <person name="Getino M."/>
            <person name="Pursley I."/>
            <person name="Horton D.L."/>
            <person name="Alikhan N.F."/>
            <person name="Baker D."/>
            <person name="Gharbi K."/>
            <person name="Hall N."/>
            <person name="Watson M."/>
            <person name="Adriaenssens E.M."/>
            <person name="Foster-Nyarko E."/>
            <person name="Jarju S."/>
            <person name="Secka A."/>
            <person name="Antonio M."/>
            <person name="Oren A."/>
            <person name="Chaudhuri R.R."/>
            <person name="La Ragione R."/>
            <person name="Hildebrand F."/>
            <person name="Pallen M.J."/>
        </authorList>
    </citation>
    <scope>NUCLEOTIDE SEQUENCE</scope>
    <source>
        <strain evidence="2">ChiBcec15-4380</strain>
    </source>
</reference>
<organism evidence="2 3">
    <name type="scientific">Candidatus Avoscillospira avicola</name>
    <dbReference type="NCBI Taxonomy" id="2840706"/>
    <lineage>
        <taxon>Bacteria</taxon>
        <taxon>Bacillati</taxon>
        <taxon>Bacillota</taxon>
        <taxon>Clostridia</taxon>
        <taxon>Eubacteriales</taxon>
        <taxon>Oscillospiraceae</taxon>
        <taxon>Oscillospiraceae incertae sedis</taxon>
        <taxon>Candidatus Avoscillospira</taxon>
    </lineage>
</organism>
<dbReference type="EMBL" id="DVHE01000046">
    <property type="protein sequence ID" value="HIR50719.1"/>
    <property type="molecule type" value="Genomic_DNA"/>
</dbReference>
<accession>A0A9D1DHI2</accession>